<gene>
    <name evidence="2" type="ORF">LCGC14_2288320</name>
</gene>
<comment type="caution">
    <text evidence="2">The sequence shown here is derived from an EMBL/GenBank/DDBJ whole genome shotgun (WGS) entry which is preliminary data.</text>
</comment>
<sequence>MGKGDKRRLDQTTKEEQNLRDRYARHKITFIQYEKEYRELMKQGLIKRSGKVIKDVDSSAANN</sequence>
<evidence type="ECO:0000313" key="2">
    <source>
        <dbReference type="EMBL" id="KKL52153.1"/>
    </source>
</evidence>
<dbReference type="AlphaFoldDB" id="A0A0F9CRU4"/>
<protein>
    <submittedName>
        <fullName evidence="2">Uncharacterized protein</fullName>
    </submittedName>
</protein>
<feature type="compositionally biased region" description="Basic and acidic residues" evidence="1">
    <location>
        <begin position="7"/>
        <end position="21"/>
    </location>
</feature>
<dbReference type="EMBL" id="LAZR01031993">
    <property type="protein sequence ID" value="KKL52153.1"/>
    <property type="molecule type" value="Genomic_DNA"/>
</dbReference>
<proteinExistence type="predicted"/>
<accession>A0A0F9CRU4</accession>
<reference evidence="2" key="1">
    <citation type="journal article" date="2015" name="Nature">
        <title>Complex archaea that bridge the gap between prokaryotes and eukaryotes.</title>
        <authorList>
            <person name="Spang A."/>
            <person name="Saw J.H."/>
            <person name="Jorgensen S.L."/>
            <person name="Zaremba-Niedzwiedzka K."/>
            <person name="Martijn J."/>
            <person name="Lind A.E."/>
            <person name="van Eijk R."/>
            <person name="Schleper C."/>
            <person name="Guy L."/>
            <person name="Ettema T.J."/>
        </authorList>
    </citation>
    <scope>NUCLEOTIDE SEQUENCE</scope>
</reference>
<name>A0A0F9CRU4_9ZZZZ</name>
<organism evidence="2">
    <name type="scientific">marine sediment metagenome</name>
    <dbReference type="NCBI Taxonomy" id="412755"/>
    <lineage>
        <taxon>unclassified sequences</taxon>
        <taxon>metagenomes</taxon>
        <taxon>ecological metagenomes</taxon>
    </lineage>
</organism>
<evidence type="ECO:0000256" key="1">
    <source>
        <dbReference type="SAM" id="MobiDB-lite"/>
    </source>
</evidence>
<feature type="region of interest" description="Disordered" evidence="1">
    <location>
        <begin position="1"/>
        <end position="21"/>
    </location>
</feature>